<evidence type="ECO:0000313" key="2">
    <source>
        <dbReference type="Proteomes" id="UP001364617"/>
    </source>
</evidence>
<accession>A0AAN9D6K8</accession>
<dbReference type="Proteomes" id="UP001364617">
    <property type="component" value="Unassembled WGS sequence"/>
</dbReference>
<reference evidence="1 2" key="1">
    <citation type="submission" date="2024-02" db="EMBL/GenBank/DDBJ databases">
        <title>Chromosome-level genome assembly of the Eurasian Minnow (Phoxinus phoxinus).</title>
        <authorList>
            <person name="Oriowo T.O."/>
            <person name="Martin S."/>
            <person name="Stange M."/>
            <person name="Chrysostomakis Y."/>
            <person name="Brown T."/>
            <person name="Winkler S."/>
            <person name="Kukowka S."/>
            <person name="Myers E.W."/>
            <person name="Bohne A."/>
        </authorList>
    </citation>
    <scope>NUCLEOTIDE SEQUENCE [LARGE SCALE GENOMIC DNA]</scope>
    <source>
        <strain evidence="1">ZFMK-TIS-60720</strain>
        <tissue evidence="1">Whole Organism</tissue>
    </source>
</reference>
<gene>
    <name evidence="1" type="ORF">R3I93_008391</name>
</gene>
<comment type="caution">
    <text evidence="1">The sequence shown here is derived from an EMBL/GenBank/DDBJ whole genome shotgun (WGS) entry which is preliminary data.</text>
</comment>
<proteinExistence type="predicted"/>
<protein>
    <submittedName>
        <fullName evidence="1">Uncharacterized protein</fullName>
    </submittedName>
</protein>
<keyword evidence="2" id="KW-1185">Reference proteome</keyword>
<dbReference type="EMBL" id="JAYKXH010000008">
    <property type="protein sequence ID" value="KAK7160709.1"/>
    <property type="molecule type" value="Genomic_DNA"/>
</dbReference>
<sequence>MDKVVFVITL</sequence>
<name>A0AAN9D6K8_9TELE</name>
<evidence type="ECO:0000313" key="1">
    <source>
        <dbReference type="EMBL" id="KAK7160709.1"/>
    </source>
</evidence>
<organism evidence="1 2">
    <name type="scientific">Phoxinus phoxinus</name>
    <name type="common">Eurasian minnow</name>
    <dbReference type="NCBI Taxonomy" id="58324"/>
    <lineage>
        <taxon>Eukaryota</taxon>
        <taxon>Metazoa</taxon>
        <taxon>Chordata</taxon>
        <taxon>Craniata</taxon>
        <taxon>Vertebrata</taxon>
        <taxon>Euteleostomi</taxon>
        <taxon>Actinopterygii</taxon>
        <taxon>Neopterygii</taxon>
        <taxon>Teleostei</taxon>
        <taxon>Ostariophysi</taxon>
        <taxon>Cypriniformes</taxon>
        <taxon>Leuciscidae</taxon>
        <taxon>Phoxininae</taxon>
        <taxon>Phoxinus</taxon>
    </lineage>
</organism>